<dbReference type="SUPFAM" id="SSF54909">
    <property type="entry name" value="Dimeric alpha+beta barrel"/>
    <property type="match status" value="1"/>
</dbReference>
<dbReference type="AlphaFoldDB" id="A0A024SI05"/>
<sequence length="219" mass="23570">MSELIEISTFTLKINSPVPPPTLISSLKLLSSAPGLIAIYFGPHIESPTTYTTVTRWSSQASRDAFFNVRSPTWQSSFTASLETLSVFSSSPSSSSASSSSDNSGQDAAIPLGAPCTEIFFSFGADEDYLENRLNPFVKAITSASLPGLFGGFTAEFVPVKCVGVEKPEPKTVVLMLGWNSKADHEAQKGQGTVIDNNIHLIRSGRKAVSMFHVNFKKL</sequence>
<accession>A0A024SI05</accession>
<dbReference type="EMBL" id="KI911141">
    <property type="protein sequence ID" value="ETS04381.1"/>
    <property type="molecule type" value="Genomic_DNA"/>
</dbReference>
<organism evidence="1 2">
    <name type="scientific">Hypocrea jecorina (strain ATCC 56765 / BCRC 32924 / NRRL 11460 / Rut C-30)</name>
    <name type="common">Trichoderma reesei</name>
    <dbReference type="NCBI Taxonomy" id="1344414"/>
    <lineage>
        <taxon>Eukaryota</taxon>
        <taxon>Fungi</taxon>
        <taxon>Dikarya</taxon>
        <taxon>Ascomycota</taxon>
        <taxon>Pezizomycotina</taxon>
        <taxon>Sordariomycetes</taxon>
        <taxon>Hypocreomycetidae</taxon>
        <taxon>Hypocreales</taxon>
        <taxon>Hypocreaceae</taxon>
        <taxon>Trichoderma</taxon>
    </lineage>
</organism>
<dbReference type="OrthoDB" id="3830579at2759"/>
<protein>
    <recommendedName>
        <fullName evidence="3">ABM domain-containing protein</fullName>
    </recommendedName>
</protein>
<dbReference type="Proteomes" id="UP000024376">
    <property type="component" value="Unassembled WGS sequence"/>
</dbReference>
<name>A0A024SI05_HYPJR</name>
<proteinExistence type="predicted"/>
<evidence type="ECO:0008006" key="3">
    <source>
        <dbReference type="Google" id="ProtNLM"/>
    </source>
</evidence>
<evidence type="ECO:0000313" key="2">
    <source>
        <dbReference type="Proteomes" id="UP000024376"/>
    </source>
</evidence>
<evidence type="ECO:0000313" key="1">
    <source>
        <dbReference type="EMBL" id="ETS04381.1"/>
    </source>
</evidence>
<dbReference type="KEGG" id="trr:M419DRAFT_140399"/>
<gene>
    <name evidence="1" type="ORF">M419DRAFT_140399</name>
</gene>
<reference evidence="2" key="1">
    <citation type="journal article" date="2013" name="Ind. Biotechnol.">
        <title>Comparative genomics analysis of Trichoderma reesei strains.</title>
        <authorList>
            <person name="Koike H."/>
            <person name="Aerts A."/>
            <person name="LaButti K."/>
            <person name="Grigoriev I.V."/>
            <person name="Baker S.E."/>
        </authorList>
    </citation>
    <scope>NUCLEOTIDE SEQUENCE [LARGE SCALE GENOMIC DNA]</scope>
    <source>
        <strain evidence="2">ATCC 56765 / BCRC 32924 / NRRL 11460 / Rut C-30</strain>
    </source>
</reference>
<dbReference type="InterPro" id="IPR011008">
    <property type="entry name" value="Dimeric_a/b-barrel"/>
</dbReference>
<dbReference type="HOGENOM" id="CLU_081631_0_0_1"/>